<feature type="non-terminal residue" evidence="2">
    <location>
        <position position="1"/>
    </location>
</feature>
<keyword evidence="3" id="KW-1185">Reference proteome</keyword>
<sequence>EPDPYLQVLTQLSASHRPSLDNLPLSRFPATGTTSPANNPPSQRNPPMRDAAATTGRKYYSLLSERVYVELADHDHKHPHHAHAGHSTLNKVRPAAGIMPFTPGNVAGQAEVSGAVARGETARLRPPQPEQQQQEGEDGEDGDGDGEEEGEGDGHGFAQIGVPDGREGREERRRRWFRWHVAGGRPHVHDDAFGGSPGADQEWLDRAPTS</sequence>
<dbReference type="AlphaFoldDB" id="A0AAN6RR61"/>
<proteinExistence type="predicted"/>
<evidence type="ECO:0000256" key="1">
    <source>
        <dbReference type="SAM" id="MobiDB-lite"/>
    </source>
</evidence>
<feature type="compositionally biased region" description="Acidic residues" evidence="1">
    <location>
        <begin position="135"/>
        <end position="151"/>
    </location>
</feature>
<dbReference type="Proteomes" id="UP001303889">
    <property type="component" value="Unassembled WGS sequence"/>
</dbReference>
<organism evidence="2 3">
    <name type="scientific">Staphylotrichum tortipilum</name>
    <dbReference type="NCBI Taxonomy" id="2831512"/>
    <lineage>
        <taxon>Eukaryota</taxon>
        <taxon>Fungi</taxon>
        <taxon>Dikarya</taxon>
        <taxon>Ascomycota</taxon>
        <taxon>Pezizomycotina</taxon>
        <taxon>Sordariomycetes</taxon>
        <taxon>Sordariomycetidae</taxon>
        <taxon>Sordariales</taxon>
        <taxon>Chaetomiaceae</taxon>
        <taxon>Staphylotrichum</taxon>
    </lineage>
</organism>
<evidence type="ECO:0000313" key="2">
    <source>
        <dbReference type="EMBL" id="KAK3900407.1"/>
    </source>
</evidence>
<reference evidence="2" key="1">
    <citation type="journal article" date="2023" name="Mol. Phylogenet. Evol.">
        <title>Genome-scale phylogeny and comparative genomics of the fungal order Sordariales.</title>
        <authorList>
            <person name="Hensen N."/>
            <person name="Bonometti L."/>
            <person name="Westerberg I."/>
            <person name="Brannstrom I.O."/>
            <person name="Guillou S."/>
            <person name="Cros-Aarteil S."/>
            <person name="Calhoun S."/>
            <person name="Haridas S."/>
            <person name="Kuo A."/>
            <person name="Mondo S."/>
            <person name="Pangilinan J."/>
            <person name="Riley R."/>
            <person name="LaButti K."/>
            <person name="Andreopoulos B."/>
            <person name="Lipzen A."/>
            <person name="Chen C."/>
            <person name="Yan M."/>
            <person name="Daum C."/>
            <person name="Ng V."/>
            <person name="Clum A."/>
            <person name="Steindorff A."/>
            <person name="Ohm R.A."/>
            <person name="Martin F."/>
            <person name="Silar P."/>
            <person name="Natvig D.O."/>
            <person name="Lalanne C."/>
            <person name="Gautier V."/>
            <person name="Ament-Velasquez S.L."/>
            <person name="Kruys A."/>
            <person name="Hutchinson M.I."/>
            <person name="Powell A.J."/>
            <person name="Barry K."/>
            <person name="Miller A.N."/>
            <person name="Grigoriev I.V."/>
            <person name="Debuchy R."/>
            <person name="Gladieux P."/>
            <person name="Hiltunen Thoren M."/>
            <person name="Johannesson H."/>
        </authorList>
    </citation>
    <scope>NUCLEOTIDE SEQUENCE</scope>
    <source>
        <strain evidence="2">CBS 103.79</strain>
    </source>
</reference>
<feature type="compositionally biased region" description="Basic and acidic residues" evidence="1">
    <location>
        <begin position="164"/>
        <end position="173"/>
    </location>
</feature>
<gene>
    <name evidence="2" type="ORF">C8A05DRAFT_17277</name>
</gene>
<comment type="caution">
    <text evidence="2">The sequence shown here is derived from an EMBL/GenBank/DDBJ whole genome shotgun (WGS) entry which is preliminary data.</text>
</comment>
<feature type="region of interest" description="Disordered" evidence="1">
    <location>
        <begin position="1"/>
        <end position="52"/>
    </location>
</feature>
<dbReference type="EMBL" id="MU855674">
    <property type="protein sequence ID" value="KAK3900407.1"/>
    <property type="molecule type" value="Genomic_DNA"/>
</dbReference>
<feature type="compositionally biased region" description="Polar residues" evidence="1">
    <location>
        <begin position="31"/>
        <end position="42"/>
    </location>
</feature>
<name>A0AAN6RR61_9PEZI</name>
<feature type="region of interest" description="Disordered" evidence="1">
    <location>
        <begin position="121"/>
        <end position="210"/>
    </location>
</feature>
<reference evidence="2" key="2">
    <citation type="submission" date="2023-05" db="EMBL/GenBank/DDBJ databases">
        <authorList>
            <consortium name="Lawrence Berkeley National Laboratory"/>
            <person name="Steindorff A."/>
            <person name="Hensen N."/>
            <person name="Bonometti L."/>
            <person name="Westerberg I."/>
            <person name="Brannstrom I.O."/>
            <person name="Guillou S."/>
            <person name="Cros-Aarteil S."/>
            <person name="Calhoun S."/>
            <person name="Haridas S."/>
            <person name="Kuo A."/>
            <person name="Mondo S."/>
            <person name="Pangilinan J."/>
            <person name="Riley R."/>
            <person name="Labutti K."/>
            <person name="Andreopoulos B."/>
            <person name="Lipzen A."/>
            <person name="Chen C."/>
            <person name="Yanf M."/>
            <person name="Daum C."/>
            <person name="Ng V."/>
            <person name="Clum A."/>
            <person name="Ohm R."/>
            <person name="Martin F."/>
            <person name="Silar P."/>
            <person name="Natvig D."/>
            <person name="Lalanne C."/>
            <person name="Gautier V."/>
            <person name="Ament-Velasquez S.L."/>
            <person name="Kruys A."/>
            <person name="Hutchinson M.I."/>
            <person name="Powell A.J."/>
            <person name="Barry K."/>
            <person name="Miller A.N."/>
            <person name="Grigoriev I.V."/>
            <person name="Debuchy R."/>
            <person name="Gladieux P."/>
            <person name="Thoren M.H."/>
            <person name="Johannesson H."/>
        </authorList>
    </citation>
    <scope>NUCLEOTIDE SEQUENCE</scope>
    <source>
        <strain evidence="2">CBS 103.79</strain>
    </source>
</reference>
<evidence type="ECO:0000313" key="3">
    <source>
        <dbReference type="Proteomes" id="UP001303889"/>
    </source>
</evidence>
<protein>
    <submittedName>
        <fullName evidence="2">Uncharacterized protein</fullName>
    </submittedName>
</protein>
<accession>A0AAN6RR61</accession>